<sequence length="369" mass="41231">MSSSRTVSGSSSNRVQLAEPEGGPLVLTNSLEDQIRIYAGLGQDTANLICMLEWNLIEYCVDILHRDQNAHIKTQMTYVGKPTLAQRMSFEAYAKMVWPKYGLKILDCIFQCVRLTINCEKHAHPDSDSSDKDAKIASEDHERTFTLRHGTEQGLKFGITCHCIDSKRAEIQLQGLAADVNTAVEVLAWVAASCSKRLTSDGLTVANVKITGVSTDKHTSGASPDDPFQAKWRITVDTALSVHAPRGWYNLFPDAVLAEQFRIAKRDDGMDGLEVTPGTPGYQELIEPAGPVSVGPYWDSYVHRGKVKSTGYQYTLHPSRLDSRGLQWRVLPYDYLIVVAGETFIRDRRDTVEEKDILDAKFTFRNFLL</sequence>
<proteinExistence type="predicted"/>
<dbReference type="Proteomes" id="UP000799302">
    <property type="component" value="Unassembled WGS sequence"/>
</dbReference>
<name>A0A6A6TTH8_9PEZI</name>
<accession>A0A6A6TTH8</accession>
<evidence type="ECO:0000313" key="1">
    <source>
        <dbReference type="EMBL" id="KAF2663365.1"/>
    </source>
</evidence>
<dbReference type="EMBL" id="MU004246">
    <property type="protein sequence ID" value="KAF2663365.1"/>
    <property type="molecule type" value="Genomic_DNA"/>
</dbReference>
<evidence type="ECO:0000313" key="2">
    <source>
        <dbReference type="Proteomes" id="UP000799302"/>
    </source>
</evidence>
<protein>
    <submittedName>
        <fullName evidence="1">Uncharacterized protein</fullName>
    </submittedName>
</protein>
<dbReference type="AlphaFoldDB" id="A0A6A6TTH8"/>
<gene>
    <name evidence="1" type="ORF">BT63DRAFT_484432</name>
</gene>
<organism evidence="1 2">
    <name type="scientific">Microthyrium microscopicum</name>
    <dbReference type="NCBI Taxonomy" id="703497"/>
    <lineage>
        <taxon>Eukaryota</taxon>
        <taxon>Fungi</taxon>
        <taxon>Dikarya</taxon>
        <taxon>Ascomycota</taxon>
        <taxon>Pezizomycotina</taxon>
        <taxon>Dothideomycetes</taxon>
        <taxon>Dothideomycetes incertae sedis</taxon>
        <taxon>Microthyriales</taxon>
        <taxon>Microthyriaceae</taxon>
        <taxon>Microthyrium</taxon>
    </lineage>
</organism>
<keyword evidence="2" id="KW-1185">Reference proteome</keyword>
<reference evidence="1" key="1">
    <citation type="journal article" date="2020" name="Stud. Mycol.">
        <title>101 Dothideomycetes genomes: a test case for predicting lifestyles and emergence of pathogens.</title>
        <authorList>
            <person name="Haridas S."/>
            <person name="Albert R."/>
            <person name="Binder M."/>
            <person name="Bloem J."/>
            <person name="Labutti K."/>
            <person name="Salamov A."/>
            <person name="Andreopoulos B."/>
            <person name="Baker S."/>
            <person name="Barry K."/>
            <person name="Bills G."/>
            <person name="Bluhm B."/>
            <person name="Cannon C."/>
            <person name="Castanera R."/>
            <person name="Culley D."/>
            <person name="Daum C."/>
            <person name="Ezra D."/>
            <person name="Gonzalez J."/>
            <person name="Henrissat B."/>
            <person name="Kuo A."/>
            <person name="Liang C."/>
            <person name="Lipzen A."/>
            <person name="Lutzoni F."/>
            <person name="Magnuson J."/>
            <person name="Mondo S."/>
            <person name="Nolan M."/>
            <person name="Ohm R."/>
            <person name="Pangilinan J."/>
            <person name="Park H.-J."/>
            <person name="Ramirez L."/>
            <person name="Alfaro M."/>
            <person name="Sun H."/>
            <person name="Tritt A."/>
            <person name="Yoshinaga Y."/>
            <person name="Zwiers L.-H."/>
            <person name="Turgeon B."/>
            <person name="Goodwin S."/>
            <person name="Spatafora J."/>
            <person name="Crous P."/>
            <person name="Grigoriev I."/>
        </authorList>
    </citation>
    <scope>NUCLEOTIDE SEQUENCE</scope>
    <source>
        <strain evidence="1">CBS 115976</strain>
    </source>
</reference>